<dbReference type="Gene3D" id="1.10.1660.10">
    <property type="match status" value="1"/>
</dbReference>
<gene>
    <name evidence="3" type="ORF">FG87_04235</name>
</gene>
<protein>
    <submittedName>
        <fullName evidence="3">MerR family transcriptional regulator</fullName>
    </submittedName>
</protein>
<feature type="domain" description="HTH merR-type" evidence="2">
    <location>
        <begin position="18"/>
        <end position="84"/>
    </location>
</feature>
<dbReference type="SUPFAM" id="SSF46955">
    <property type="entry name" value="Putative DNA-binding domain"/>
    <property type="match status" value="1"/>
</dbReference>
<accession>A0ABR4ZL99</accession>
<keyword evidence="4" id="KW-1185">Reference proteome</keyword>
<evidence type="ECO:0000256" key="1">
    <source>
        <dbReference type="ARBA" id="ARBA00023125"/>
    </source>
</evidence>
<dbReference type="RefSeq" id="WP_043664925.1">
    <property type="nucleotide sequence ID" value="NZ_BDCI01000002.1"/>
</dbReference>
<evidence type="ECO:0000313" key="4">
    <source>
        <dbReference type="Proteomes" id="UP000031364"/>
    </source>
</evidence>
<proteinExistence type="predicted"/>
<dbReference type="EMBL" id="JNFP01000004">
    <property type="protein sequence ID" value="KIA66028.1"/>
    <property type="molecule type" value="Genomic_DNA"/>
</dbReference>
<dbReference type="Proteomes" id="UP000031364">
    <property type="component" value="Unassembled WGS sequence"/>
</dbReference>
<evidence type="ECO:0000259" key="2">
    <source>
        <dbReference type="PROSITE" id="PS50937"/>
    </source>
</evidence>
<dbReference type="InterPro" id="IPR047057">
    <property type="entry name" value="MerR_fam"/>
</dbReference>
<dbReference type="PANTHER" id="PTHR30204">
    <property type="entry name" value="REDOX-CYCLING DRUG-SENSING TRANSCRIPTIONAL ACTIVATOR SOXR"/>
    <property type="match status" value="1"/>
</dbReference>
<dbReference type="PRINTS" id="PR00040">
    <property type="entry name" value="HTHMERR"/>
</dbReference>
<sequence length="151" mass="17283">MDDTTATARPRDHGLVGIGTAARRFGLAESALRYWEKRGLLRPAQRRSRWRLYGDDELHRIGLIQMWRETGLMNLDEIGTVLAARNHEWRHAVQERLDEIAQQQERLSAARAMLEHLLTCPDPNPAQACPYLRTMTDNRVVAASDQPESAR</sequence>
<name>A0ABR4ZL99_9NOCA</name>
<dbReference type="PROSITE" id="PS50937">
    <property type="entry name" value="HTH_MERR_2"/>
    <property type="match status" value="1"/>
</dbReference>
<reference evidence="3 4" key="1">
    <citation type="journal article" date="2014" name="Int. J. Syst. Evol. Microbiol.">
        <title>Nocardia vulneris sp. nov., isolated from wounds of human patients in North America.</title>
        <authorList>
            <person name="Lasker B.A."/>
            <person name="Bell M."/>
            <person name="Klenk H.P."/>
            <person name="Sproer C."/>
            <person name="Schumann C."/>
            <person name="Schumann P."/>
            <person name="Brown J.M."/>
        </authorList>
    </citation>
    <scope>NUCLEOTIDE SEQUENCE [LARGE SCALE GENOMIC DNA]</scope>
    <source>
        <strain evidence="3 4">W9851</strain>
    </source>
</reference>
<dbReference type="InterPro" id="IPR009061">
    <property type="entry name" value="DNA-bd_dom_put_sf"/>
</dbReference>
<organism evidence="3 4">
    <name type="scientific">Nocardia vulneris</name>
    <dbReference type="NCBI Taxonomy" id="1141657"/>
    <lineage>
        <taxon>Bacteria</taxon>
        <taxon>Bacillati</taxon>
        <taxon>Actinomycetota</taxon>
        <taxon>Actinomycetes</taxon>
        <taxon>Mycobacteriales</taxon>
        <taxon>Nocardiaceae</taxon>
        <taxon>Nocardia</taxon>
    </lineage>
</organism>
<keyword evidence="1" id="KW-0238">DNA-binding</keyword>
<dbReference type="PANTHER" id="PTHR30204:SF97">
    <property type="entry name" value="MERR FAMILY REGULATORY PROTEIN"/>
    <property type="match status" value="1"/>
</dbReference>
<dbReference type="SMART" id="SM00422">
    <property type="entry name" value="HTH_MERR"/>
    <property type="match status" value="1"/>
</dbReference>
<dbReference type="Pfam" id="PF13411">
    <property type="entry name" value="MerR_1"/>
    <property type="match status" value="1"/>
</dbReference>
<evidence type="ECO:0000313" key="3">
    <source>
        <dbReference type="EMBL" id="KIA66028.1"/>
    </source>
</evidence>
<dbReference type="InterPro" id="IPR000551">
    <property type="entry name" value="MerR-type_HTH_dom"/>
</dbReference>
<comment type="caution">
    <text evidence="3">The sequence shown here is derived from an EMBL/GenBank/DDBJ whole genome shotgun (WGS) entry which is preliminary data.</text>
</comment>